<comment type="caution">
    <text evidence="1">The sequence shown here is derived from an EMBL/GenBank/DDBJ whole genome shotgun (WGS) entry which is preliminary data.</text>
</comment>
<gene>
    <name evidence="1" type="ORF">QR680_002977</name>
</gene>
<dbReference type="AlphaFoldDB" id="A0AA39H4Y2"/>
<sequence>MAFDCDQLVTSTLSFSHTGVASCHERLPLTENGSVKNCLGDVSIQEEDNVPDCTLQLIILFTPWMWHC</sequence>
<accession>A0AA39H4Y2</accession>
<protein>
    <submittedName>
        <fullName evidence="1">Uncharacterized protein</fullName>
    </submittedName>
</protein>
<evidence type="ECO:0000313" key="2">
    <source>
        <dbReference type="Proteomes" id="UP001175271"/>
    </source>
</evidence>
<keyword evidence="2" id="KW-1185">Reference proteome</keyword>
<dbReference type="Proteomes" id="UP001175271">
    <property type="component" value="Unassembled WGS sequence"/>
</dbReference>
<dbReference type="EMBL" id="JAUCMV010000005">
    <property type="protein sequence ID" value="KAK0399291.1"/>
    <property type="molecule type" value="Genomic_DNA"/>
</dbReference>
<organism evidence="1 2">
    <name type="scientific">Steinernema hermaphroditum</name>
    <dbReference type="NCBI Taxonomy" id="289476"/>
    <lineage>
        <taxon>Eukaryota</taxon>
        <taxon>Metazoa</taxon>
        <taxon>Ecdysozoa</taxon>
        <taxon>Nematoda</taxon>
        <taxon>Chromadorea</taxon>
        <taxon>Rhabditida</taxon>
        <taxon>Tylenchina</taxon>
        <taxon>Panagrolaimomorpha</taxon>
        <taxon>Strongyloidoidea</taxon>
        <taxon>Steinernematidae</taxon>
        <taxon>Steinernema</taxon>
    </lineage>
</organism>
<name>A0AA39H4Y2_9BILA</name>
<reference evidence="1" key="1">
    <citation type="submission" date="2023-06" db="EMBL/GenBank/DDBJ databases">
        <title>Genomic analysis of the entomopathogenic nematode Steinernema hermaphroditum.</title>
        <authorList>
            <person name="Schwarz E.M."/>
            <person name="Heppert J.K."/>
            <person name="Baniya A."/>
            <person name="Schwartz H.T."/>
            <person name="Tan C.-H."/>
            <person name="Antoshechkin I."/>
            <person name="Sternberg P.W."/>
            <person name="Goodrich-Blair H."/>
            <person name="Dillman A.R."/>
        </authorList>
    </citation>
    <scope>NUCLEOTIDE SEQUENCE</scope>
    <source>
        <strain evidence="1">PS9179</strain>
        <tissue evidence="1">Whole animal</tissue>
    </source>
</reference>
<evidence type="ECO:0000313" key="1">
    <source>
        <dbReference type="EMBL" id="KAK0399291.1"/>
    </source>
</evidence>
<proteinExistence type="predicted"/>